<feature type="domain" description="Bacterial Ig" evidence="3">
    <location>
        <begin position="478"/>
        <end position="555"/>
    </location>
</feature>
<feature type="signal peptide" evidence="1">
    <location>
        <begin position="1"/>
        <end position="26"/>
    </location>
</feature>
<keyword evidence="5" id="KW-1185">Reference proteome</keyword>
<dbReference type="CDD" id="cd00254">
    <property type="entry name" value="LT-like"/>
    <property type="match status" value="1"/>
</dbReference>
<gene>
    <name evidence="4" type="ORF">P4447_02730</name>
</gene>
<feature type="domain" description="Transglycosylase SLT" evidence="2">
    <location>
        <begin position="57"/>
        <end position="160"/>
    </location>
</feature>
<feature type="chain" id="PRO_5047062758" evidence="1">
    <location>
        <begin position="27"/>
        <end position="557"/>
    </location>
</feature>
<accession>A0ABU6N5I2</accession>
<dbReference type="InterPro" id="IPR023346">
    <property type="entry name" value="Lysozyme-like_dom_sf"/>
</dbReference>
<feature type="domain" description="Bacterial Ig" evidence="3">
    <location>
        <begin position="318"/>
        <end position="394"/>
    </location>
</feature>
<proteinExistence type="predicted"/>
<comment type="caution">
    <text evidence="4">The sequence shown here is derived from an EMBL/GenBank/DDBJ whole genome shotgun (WGS) entry which is preliminary data.</text>
</comment>
<reference evidence="4 5" key="1">
    <citation type="submission" date="2023-03" db="EMBL/GenBank/DDBJ databases">
        <title>Bacillus Genome Sequencing.</title>
        <authorList>
            <person name="Dunlap C."/>
        </authorList>
    </citation>
    <scope>NUCLEOTIDE SEQUENCE [LARGE SCALE GENOMIC DNA]</scope>
    <source>
        <strain evidence="4 5">B-14544</strain>
    </source>
</reference>
<name>A0ABU6N5I2_9BACI</name>
<evidence type="ECO:0000259" key="2">
    <source>
        <dbReference type="Pfam" id="PF01464"/>
    </source>
</evidence>
<dbReference type="NCBIfam" id="NF033510">
    <property type="entry name" value="Ca_tandemer"/>
    <property type="match status" value="2"/>
</dbReference>
<dbReference type="Gene3D" id="1.10.530.10">
    <property type="match status" value="1"/>
</dbReference>
<dbReference type="InterPro" id="IPR008258">
    <property type="entry name" value="Transglycosylase_SLT_dom_1"/>
</dbReference>
<evidence type="ECO:0000256" key="1">
    <source>
        <dbReference type="SAM" id="SignalP"/>
    </source>
</evidence>
<dbReference type="Pfam" id="PF17936">
    <property type="entry name" value="Big_6"/>
    <property type="match status" value="3"/>
</dbReference>
<protein>
    <submittedName>
        <fullName evidence="4">Ig-like domain-containing protein</fullName>
    </submittedName>
</protein>
<evidence type="ECO:0000313" key="5">
    <source>
        <dbReference type="Proteomes" id="UP001330749"/>
    </source>
</evidence>
<dbReference type="Gene3D" id="2.60.40.10">
    <property type="entry name" value="Immunoglobulins"/>
    <property type="match status" value="2"/>
</dbReference>
<feature type="domain" description="Bacterial Ig" evidence="3">
    <location>
        <begin position="397"/>
        <end position="473"/>
    </location>
</feature>
<dbReference type="SUPFAM" id="SSF53955">
    <property type="entry name" value="Lysozyme-like"/>
    <property type="match status" value="1"/>
</dbReference>
<sequence length="557" mass="60461">MKSILLRGGLLACLLLLGWSHQEASAAMTWPDKCTSFGKVKPNQNPSPQHINCLLTNAALEAKIPPEVVKAVAKKESDWRQFDAKGQPFISPDNGIGLMQITNKSGYDQQQLKTNINYNIQAGVEILKSMYNRKDLPKIKGMGPEAIENWYFPVMAYNGTKPINSPLEQSTGKINTYAYQEKVFANIFNDSFLEGTKLGRFPFSVDDFKYDSKSTDNIVFKKPEYTVTDQMHASRYVFKAGDQVVVTNDGVKVRSQSSGSSTYTNLVKGTTLIITGNFVYDQSKTSKNQFVWYPVKTADQKVKGYISSAYISRKLELPVVNSVGDRDMYLSGKVPAKVMVQIKNGTKLISSIVSDANGNFKAKIPVQKAGTKLTLSYKDQLNTFSPVKTIIVADKTAPLAPKVNTVTNTANAVSGKTEAKATVILTIKGKVYSGKADASGNYKIVIPIQDTGTIVSVKAKDSAGNVGAAISAKVIRVAPNMPTVGIVKSTSSAVTGSTEKYAVVMVKIGNKTYTAKPGSTGKYKVTIPKQKAGKKLYVSAKDQKGKISATRTITVVK</sequence>
<dbReference type="InterPro" id="IPR013783">
    <property type="entry name" value="Ig-like_fold"/>
</dbReference>
<dbReference type="EMBL" id="JARMQG010000024">
    <property type="protein sequence ID" value="MED3561465.1"/>
    <property type="molecule type" value="Genomic_DNA"/>
</dbReference>
<dbReference type="Gene3D" id="2.30.30.40">
    <property type="entry name" value="SH3 Domains"/>
    <property type="match status" value="1"/>
</dbReference>
<dbReference type="Pfam" id="PF01464">
    <property type="entry name" value="SLT"/>
    <property type="match status" value="1"/>
</dbReference>
<dbReference type="Proteomes" id="UP001330749">
    <property type="component" value="Unassembled WGS sequence"/>
</dbReference>
<dbReference type="RefSeq" id="WP_327966335.1">
    <property type="nucleotide sequence ID" value="NZ_JARMQG010000024.1"/>
</dbReference>
<dbReference type="InterPro" id="IPR041498">
    <property type="entry name" value="Big_6"/>
</dbReference>
<evidence type="ECO:0000259" key="3">
    <source>
        <dbReference type="Pfam" id="PF17936"/>
    </source>
</evidence>
<evidence type="ECO:0000313" key="4">
    <source>
        <dbReference type="EMBL" id="MED3561465.1"/>
    </source>
</evidence>
<organism evidence="4 5">
    <name type="scientific">Bacillus xiapuensis</name>
    <dbReference type="NCBI Taxonomy" id="2014075"/>
    <lineage>
        <taxon>Bacteria</taxon>
        <taxon>Bacillati</taxon>
        <taxon>Bacillota</taxon>
        <taxon>Bacilli</taxon>
        <taxon>Bacillales</taxon>
        <taxon>Bacillaceae</taxon>
        <taxon>Bacillus</taxon>
    </lineage>
</organism>
<keyword evidence="1" id="KW-0732">Signal</keyword>